<protein>
    <submittedName>
        <fullName evidence="2">Uncharacterized protein</fullName>
    </submittedName>
</protein>
<organism evidence="2 3">
    <name type="scientific">Blautia luti</name>
    <dbReference type="NCBI Taxonomy" id="89014"/>
    <lineage>
        <taxon>Bacteria</taxon>
        <taxon>Bacillati</taxon>
        <taxon>Bacillota</taxon>
        <taxon>Clostridia</taxon>
        <taxon>Lachnospirales</taxon>
        <taxon>Lachnospiraceae</taxon>
        <taxon>Blautia</taxon>
    </lineage>
</organism>
<sequence length="189" mass="21344">MDAALFLCYNQKKSVNYERKKQMSDLYSELLVKKKQTGKDLAIKYGLIALTVIMVLGGLVLNALLLVPAIALGVACYFVIPKTDLEYEYLFVNGELDIDMIMSKSKRKRVKSLQLAEADLVAPLKSHRMDYYNGNQKMKTVDFSSGIEDHKRYAMIVRDSGETCKVILELDDELANTMKNSAPSKVFLD</sequence>
<accession>A0A564W4L1</accession>
<dbReference type="Proteomes" id="UP000408482">
    <property type="component" value="Unassembled WGS sequence"/>
</dbReference>
<keyword evidence="1" id="KW-1133">Transmembrane helix</keyword>
<dbReference type="Pfam" id="PF19601">
    <property type="entry name" value="DUF6106"/>
    <property type="match status" value="1"/>
</dbReference>
<keyword evidence="1" id="KW-0812">Transmembrane</keyword>
<reference evidence="2 3" key="1">
    <citation type="submission" date="2019-07" db="EMBL/GenBank/DDBJ databases">
        <authorList>
            <person name="Hibberd C M."/>
            <person name="Gehrig L. J."/>
            <person name="Chang H.-W."/>
            <person name="Venkatesh S."/>
        </authorList>
    </citation>
    <scope>NUCLEOTIDE SEQUENCE [LARGE SCALE GENOMIC DNA]</scope>
    <source>
        <strain evidence="2">Blautia_luti_SSTS_Bg7063</strain>
    </source>
</reference>
<dbReference type="AlphaFoldDB" id="A0A564W4L1"/>
<evidence type="ECO:0000313" key="3">
    <source>
        <dbReference type="Proteomes" id="UP000408482"/>
    </source>
</evidence>
<dbReference type="EMBL" id="CABHNW010000081">
    <property type="protein sequence ID" value="VUX38922.1"/>
    <property type="molecule type" value="Genomic_DNA"/>
</dbReference>
<keyword evidence="1" id="KW-0472">Membrane</keyword>
<feature type="transmembrane region" description="Helical" evidence="1">
    <location>
        <begin position="47"/>
        <end position="80"/>
    </location>
</feature>
<evidence type="ECO:0000256" key="1">
    <source>
        <dbReference type="SAM" id="Phobius"/>
    </source>
</evidence>
<dbReference type="InterPro" id="IPR046088">
    <property type="entry name" value="DUF6106"/>
</dbReference>
<proteinExistence type="predicted"/>
<keyword evidence="3" id="KW-1185">Reference proteome</keyword>
<evidence type="ECO:0000313" key="2">
    <source>
        <dbReference type="EMBL" id="VUX38922.1"/>
    </source>
</evidence>
<name>A0A564W4L1_9FIRM</name>
<gene>
    <name evidence="2" type="ORF">RSSSTS7063_03449</name>
</gene>